<keyword evidence="2" id="KW-0808">Transferase</keyword>
<dbReference type="Pfam" id="PF03492">
    <property type="entry name" value="Methyltransf_7"/>
    <property type="match status" value="1"/>
</dbReference>
<dbReference type="EMBL" id="CM004396">
    <property type="protein sequence ID" value="OAY39144.1"/>
    <property type="molecule type" value="Genomic_DNA"/>
</dbReference>
<keyword evidence="4" id="KW-0460">Magnesium</keyword>
<evidence type="ECO:0000313" key="6">
    <source>
        <dbReference type="Proteomes" id="UP000091857"/>
    </source>
</evidence>
<name>A0A2C9V450_MANES</name>
<dbReference type="Gene3D" id="1.10.1200.270">
    <property type="entry name" value="Methyltransferase, alpha-helical capping domain"/>
    <property type="match status" value="1"/>
</dbReference>
<keyword evidence="6" id="KW-1185">Reference proteome</keyword>
<dbReference type="AlphaFoldDB" id="A0A2C9V450"/>
<dbReference type="Gramene" id="Manes.10G070800.1.v8.1">
    <property type="protein sequence ID" value="Manes.10G070800.1.v8.1.CDS"/>
    <property type="gene ID" value="Manes.10G070800.v8.1"/>
</dbReference>
<evidence type="ECO:0008006" key="7">
    <source>
        <dbReference type="Google" id="ProtNLM"/>
    </source>
</evidence>
<dbReference type="InterPro" id="IPR029063">
    <property type="entry name" value="SAM-dependent_MTases_sf"/>
</dbReference>
<evidence type="ECO:0000256" key="4">
    <source>
        <dbReference type="ARBA" id="ARBA00022842"/>
    </source>
</evidence>
<protein>
    <recommendedName>
        <fullName evidence="7">Jasmonate O-methyltransferase</fullName>
    </recommendedName>
</protein>
<evidence type="ECO:0000256" key="1">
    <source>
        <dbReference type="ARBA" id="ARBA00022603"/>
    </source>
</evidence>
<evidence type="ECO:0000256" key="3">
    <source>
        <dbReference type="ARBA" id="ARBA00022723"/>
    </source>
</evidence>
<gene>
    <name evidence="5" type="ORF">MANES_10G070800v8</name>
</gene>
<proteinExistence type="predicted"/>
<dbReference type="GO" id="GO:0046872">
    <property type="term" value="F:metal ion binding"/>
    <property type="evidence" value="ECO:0007669"/>
    <property type="project" value="UniProtKB-KW"/>
</dbReference>
<dbReference type="GO" id="GO:0008757">
    <property type="term" value="F:S-adenosylmethionine-dependent methyltransferase activity"/>
    <property type="evidence" value="ECO:0000318"/>
    <property type="project" value="GO_Central"/>
</dbReference>
<dbReference type="Proteomes" id="UP000091857">
    <property type="component" value="Chromosome 10"/>
</dbReference>
<evidence type="ECO:0000256" key="2">
    <source>
        <dbReference type="ARBA" id="ARBA00022679"/>
    </source>
</evidence>
<accession>A0A2C9V450</accession>
<comment type="caution">
    <text evidence="5">The sequence shown here is derived from an EMBL/GenBank/DDBJ whole genome shotgun (WGS) entry which is preliminary data.</text>
</comment>
<sequence length="332" mass="37564">MLEETVKAFYAKSLSEKFSIADMGCSSGPNALEAMSVIINTIFTQCKEKGQTSPEHLVFLNDLPGNDFNNVFKSLPQFYEKLKKQTDLEMETCFISGMPGTFYGRLFPSETLDFVHASCSVHWLSQVLEGIENNKGNIYISKTSPKNVFEAYLDQFQKDFSLFLCCRAKELKSKGQMILTLLGRSTSDPACNDCIQFWYLLAQSLLEISREGLIEEANVDSFNMPYYTPFSGEVVDIIGKEGSFEINNLNNIRLNWDPNDNDENQNYAFNKNTSGKNVACHVRAASESVLVSHFGEAIIDELFLRYSRNVGEHLSQEKTKYNFVVISMTKKS</sequence>
<dbReference type="GO" id="GO:0032259">
    <property type="term" value="P:methylation"/>
    <property type="evidence" value="ECO:0000318"/>
    <property type="project" value="GO_Central"/>
</dbReference>
<keyword evidence="1" id="KW-0489">Methyltransferase</keyword>
<dbReference type="SUPFAM" id="SSF53335">
    <property type="entry name" value="S-adenosyl-L-methionine-dependent methyltransferases"/>
    <property type="match status" value="1"/>
</dbReference>
<dbReference type="InterPro" id="IPR042086">
    <property type="entry name" value="MeTrfase_capping"/>
</dbReference>
<keyword evidence="3" id="KW-0479">Metal-binding</keyword>
<dbReference type="Gene3D" id="3.40.50.150">
    <property type="entry name" value="Vaccinia Virus protein VP39"/>
    <property type="match status" value="1"/>
</dbReference>
<evidence type="ECO:0000313" key="5">
    <source>
        <dbReference type="EMBL" id="OAY39144.1"/>
    </source>
</evidence>
<organism evidence="5 6">
    <name type="scientific">Manihot esculenta</name>
    <name type="common">Cassava</name>
    <name type="synonym">Jatropha manihot</name>
    <dbReference type="NCBI Taxonomy" id="3983"/>
    <lineage>
        <taxon>Eukaryota</taxon>
        <taxon>Viridiplantae</taxon>
        <taxon>Streptophyta</taxon>
        <taxon>Embryophyta</taxon>
        <taxon>Tracheophyta</taxon>
        <taxon>Spermatophyta</taxon>
        <taxon>Magnoliopsida</taxon>
        <taxon>eudicotyledons</taxon>
        <taxon>Gunneridae</taxon>
        <taxon>Pentapetalae</taxon>
        <taxon>rosids</taxon>
        <taxon>fabids</taxon>
        <taxon>Malpighiales</taxon>
        <taxon>Euphorbiaceae</taxon>
        <taxon>Crotonoideae</taxon>
        <taxon>Manihoteae</taxon>
        <taxon>Manihot</taxon>
    </lineage>
</organism>
<reference evidence="6" key="1">
    <citation type="journal article" date="2016" name="Nat. Biotechnol.">
        <title>Sequencing wild and cultivated cassava and related species reveals extensive interspecific hybridization and genetic diversity.</title>
        <authorList>
            <person name="Bredeson J.V."/>
            <person name="Lyons J.B."/>
            <person name="Prochnik S.E."/>
            <person name="Wu G.A."/>
            <person name="Ha C.M."/>
            <person name="Edsinger-Gonzales E."/>
            <person name="Grimwood J."/>
            <person name="Schmutz J."/>
            <person name="Rabbi I.Y."/>
            <person name="Egesi C."/>
            <person name="Nauluvula P."/>
            <person name="Lebot V."/>
            <person name="Ndunguru J."/>
            <person name="Mkamilo G."/>
            <person name="Bart R.S."/>
            <person name="Setter T.L."/>
            <person name="Gleadow R.M."/>
            <person name="Kulakow P."/>
            <person name="Ferguson M.E."/>
            <person name="Rounsley S."/>
            <person name="Rokhsar D.S."/>
        </authorList>
    </citation>
    <scope>NUCLEOTIDE SEQUENCE [LARGE SCALE GENOMIC DNA]</scope>
    <source>
        <strain evidence="6">cv. AM560-2</strain>
    </source>
</reference>
<dbReference type="InterPro" id="IPR005299">
    <property type="entry name" value="MeTrfase_7"/>
</dbReference>
<dbReference type="PANTHER" id="PTHR31009">
    <property type="entry name" value="S-ADENOSYL-L-METHIONINE:CARBOXYL METHYLTRANSFERASE FAMILY PROTEIN"/>
    <property type="match status" value="1"/>
</dbReference>